<gene>
    <name evidence="11" type="ORF">MELLADRAFT_46632</name>
</gene>
<feature type="domain" description="Metallo-beta-lactamase" evidence="10">
    <location>
        <begin position="53"/>
        <end position="217"/>
    </location>
</feature>
<dbReference type="InterPro" id="IPR036866">
    <property type="entry name" value="RibonucZ/Hydroxyglut_hydro"/>
</dbReference>
<evidence type="ECO:0000256" key="3">
    <source>
        <dbReference type="ARBA" id="ARBA00004963"/>
    </source>
</evidence>
<dbReference type="eggNOG" id="KOG0813">
    <property type="taxonomic scope" value="Eukaryota"/>
</dbReference>
<evidence type="ECO:0000256" key="9">
    <source>
        <dbReference type="ARBA" id="ARBA00031044"/>
    </source>
</evidence>
<dbReference type="InterPro" id="IPR035680">
    <property type="entry name" value="Clx_II_MBL"/>
</dbReference>
<dbReference type="InterPro" id="IPR017782">
    <property type="entry name" value="Hydroxyacylglutathione_Hdrlase"/>
</dbReference>
<protein>
    <recommendedName>
        <fullName evidence="5">hydroxyacylglutathione hydrolase</fullName>
        <ecNumber evidence="5">3.1.2.6</ecNumber>
    </recommendedName>
    <alternativeName>
        <fullName evidence="9">Glyoxalase II</fullName>
    </alternativeName>
</protein>
<comment type="pathway">
    <text evidence="3">Secondary metabolite metabolism; methylglyoxal degradation; (R)-lactate from methylglyoxal: step 2/2.</text>
</comment>
<dbReference type="Pfam" id="PF16123">
    <property type="entry name" value="HAGH_C"/>
    <property type="match status" value="1"/>
</dbReference>
<sequence>MRLVLQKVNRLVRPSSKLNHLTTHSNPLTNLVKSFSTKPSLRMRVVPVPVRSDNYAYLLIDDKTNTAAVVDPYDPEKVMKMASQEKVELSGTILTTHHHEDHSGGNAEFQKRMGDHCKVYGGSNQIPKLTNKVGDKDQFKIGEDIQVTCLATPCHTQDSICFYIEDVKKNQRGVFTGDTLFVSGCGRFFEGTPEEMDHALNKQLGSLPSDTITYVGHEYTKSNVAFSASIEPKNQAILKLKEFCQSNSVTTGKFTIGDEKNFNVFMRLNEPEVIKSTDMKSEIDVMKKLREMKNSFKG</sequence>
<dbReference type="VEuPathDB" id="FungiDB:MELLADRAFT_46632"/>
<evidence type="ECO:0000313" key="11">
    <source>
        <dbReference type="EMBL" id="EGG11988.1"/>
    </source>
</evidence>
<keyword evidence="7" id="KW-0378">Hydrolase</keyword>
<dbReference type="GO" id="GO:0004416">
    <property type="term" value="F:hydroxyacylglutathione hydrolase activity"/>
    <property type="evidence" value="ECO:0007669"/>
    <property type="project" value="UniProtKB-EC"/>
</dbReference>
<dbReference type="SMART" id="SM00849">
    <property type="entry name" value="Lactamase_B"/>
    <property type="match status" value="1"/>
</dbReference>
<comment type="cofactor">
    <cofactor evidence="2">
        <name>Zn(2+)</name>
        <dbReference type="ChEBI" id="CHEBI:29105"/>
    </cofactor>
</comment>
<dbReference type="OrthoDB" id="515692at2759"/>
<keyword evidence="6" id="KW-0479">Metal-binding</keyword>
<name>F4R538_MELLP</name>
<evidence type="ECO:0000256" key="2">
    <source>
        <dbReference type="ARBA" id="ARBA00001947"/>
    </source>
</evidence>
<organism evidence="12">
    <name type="scientific">Melampsora larici-populina (strain 98AG31 / pathotype 3-4-7)</name>
    <name type="common">Poplar leaf rust fungus</name>
    <dbReference type="NCBI Taxonomy" id="747676"/>
    <lineage>
        <taxon>Eukaryota</taxon>
        <taxon>Fungi</taxon>
        <taxon>Dikarya</taxon>
        <taxon>Basidiomycota</taxon>
        <taxon>Pucciniomycotina</taxon>
        <taxon>Pucciniomycetes</taxon>
        <taxon>Pucciniales</taxon>
        <taxon>Melampsoraceae</taxon>
        <taxon>Melampsora</taxon>
    </lineage>
</organism>
<dbReference type="HAMAP" id="MF_01374">
    <property type="entry name" value="Glyoxalase_2"/>
    <property type="match status" value="1"/>
</dbReference>
<dbReference type="NCBIfam" id="TIGR03413">
    <property type="entry name" value="GSH_gloB"/>
    <property type="match status" value="1"/>
</dbReference>
<evidence type="ECO:0000256" key="1">
    <source>
        <dbReference type="ARBA" id="ARBA00001623"/>
    </source>
</evidence>
<dbReference type="HOGENOM" id="CLU_030571_4_0_1"/>
<dbReference type="FunCoup" id="F4R538">
    <property type="interactions" value="100"/>
</dbReference>
<dbReference type="SUPFAM" id="SSF56281">
    <property type="entry name" value="Metallo-hydrolase/oxidoreductase"/>
    <property type="match status" value="1"/>
</dbReference>
<dbReference type="GO" id="GO:0019243">
    <property type="term" value="P:methylglyoxal catabolic process to D-lactate via S-lactoyl-glutathione"/>
    <property type="evidence" value="ECO:0007669"/>
    <property type="project" value="InterPro"/>
</dbReference>
<evidence type="ECO:0000313" key="12">
    <source>
        <dbReference type="Proteomes" id="UP000001072"/>
    </source>
</evidence>
<evidence type="ECO:0000256" key="6">
    <source>
        <dbReference type="ARBA" id="ARBA00022723"/>
    </source>
</evidence>
<dbReference type="RefSeq" id="XP_007404363.1">
    <property type="nucleotide sequence ID" value="XM_007404301.1"/>
</dbReference>
<dbReference type="Pfam" id="PF00753">
    <property type="entry name" value="Lactamase_B"/>
    <property type="match status" value="1"/>
</dbReference>
<dbReference type="PANTHER" id="PTHR11935">
    <property type="entry name" value="BETA LACTAMASE DOMAIN"/>
    <property type="match status" value="1"/>
</dbReference>
<dbReference type="InParanoid" id="F4R538"/>
<dbReference type="AlphaFoldDB" id="F4R538"/>
<keyword evidence="8" id="KW-0862">Zinc</keyword>
<dbReference type="Proteomes" id="UP000001072">
    <property type="component" value="Unassembled WGS sequence"/>
</dbReference>
<comment type="catalytic activity">
    <reaction evidence="1">
        <text>an S-(2-hydroxyacyl)glutathione + H2O = a 2-hydroxy carboxylate + glutathione + H(+)</text>
        <dbReference type="Rhea" id="RHEA:21864"/>
        <dbReference type="ChEBI" id="CHEBI:15377"/>
        <dbReference type="ChEBI" id="CHEBI:15378"/>
        <dbReference type="ChEBI" id="CHEBI:57925"/>
        <dbReference type="ChEBI" id="CHEBI:58896"/>
        <dbReference type="ChEBI" id="CHEBI:71261"/>
        <dbReference type="EC" id="3.1.2.6"/>
    </reaction>
</comment>
<comment type="similarity">
    <text evidence="4">Belongs to the metallo-beta-lactamase superfamily. Glyoxalase II family.</text>
</comment>
<dbReference type="Gene3D" id="3.60.15.10">
    <property type="entry name" value="Ribonuclease Z/Hydroxyacylglutathione hydrolase-like"/>
    <property type="match status" value="1"/>
</dbReference>
<dbReference type="GeneID" id="18928361"/>
<dbReference type="GO" id="GO:0046872">
    <property type="term" value="F:metal ion binding"/>
    <property type="evidence" value="ECO:0007669"/>
    <property type="project" value="UniProtKB-KW"/>
</dbReference>
<dbReference type="EMBL" id="GL883091">
    <property type="protein sequence ID" value="EGG11988.1"/>
    <property type="molecule type" value="Genomic_DNA"/>
</dbReference>
<evidence type="ECO:0000256" key="7">
    <source>
        <dbReference type="ARBA" id="ARBA00022801"/>
    </source>
</evidence>
<dbReference type="PANTHER" id="PTHR11935:SF94">
    <property type="entry name" value="TENZING NORGAY, ISOFORM C"/>
    <property type="match status" value="1"/>
</dbReference>
<evidence type="ECO:0000256" key="5">
    <source>
        <dbReference type="ARBA" id="ARBA00011917"/>
    </source>
</evidence>
<evidence type="ECO:0000259" key="10">
    <source>
        <dbReference type="SMART" id="SM00849"/>
    </source>
</evidence>
<dbReference type="STRING" id="747676.F4R538"/>
<reference evidence="12" key="1">
    <citation type="journal article" date="2011" name="Proc. Natl. Acad. Sci. U.S.A.">
        <title>Obligate biotrophy features unraveled by the genomic analysis of rust fungi.</title>
        <authorList>
            <person name="Duplessis S."/>
            <person name="Cuomo C.A."/>
            <person name="Lin Y.-C."/>
            <person name="Aerts A."/>
            <person name="Tisserant E."/>
            <person name="Veneault-Fourrey C."/>
            <person name="Joly D.L."/>
            <person name="Hacquard S."/>
            <person name="Amselem J."/>
            <person name="Cantarel B.L."/>
            <person name="Chiu R."/>
            <person name="Coutinho P.M."/>
            <person name="Feau N."/>
            <person name="Field M."/>
            <person name="Frey P."/>
            <person name="Gelhaye E."/>
            <person name="Goldberg J."/>
            <person name="Grabherr M.G."/>
            <person name="Kodira C.D."/>
            <person name="Kohler A."/>
            <person name="Kuees U."/>
            <person name="Lindquist E.A."/>
            <person name="Lucas S.M."/>
            <person name="Mago R."/>
            <person name="Mauceli E."/>
            <person name="Morin E."/>
            <person name="Murat C."/>
            <person name="Pangilinan J.L."/>
            <person name="Park R."/>
            <person name="Pearson M."/>
            <person name="Quesneville H."/>
            <person name="Rouhier N."/>
            <person name="Sakthikumar S."/>
            <person name="Salamov A.A."/>
            <person name="Schmutz J."/>
            <person name="Selles B."/>
            <person name="Shapiro H."/>
            <person name="Tanguay P."/>
            <person name="Tuskan G.A."/>
            <person name="Henrissat B."/>
            <person name="Van de Peer Y."/>
            <person name="Rouze P."/>
            <person name="Ellis J.G."/>
            <person name="Dodds P.N."/>
            <person name="Schein J.E."/>
            <person name="Zhong S."/>
            <person name="Hamelin R.C."/>
            <person name="Grigoriev I.V."/>
            <person name="Szabo L.J."/>
            <person name="Martin F."/>
        </authorList>
    </citation>
    <scope>NUCLEOTIDE SEQUENCE [LARGE SCALE GENOMIC DNA]</scope>
    <source>
        <strain evidence="12">98AG31 / pathotype 3-4-7</strain>
    </source>
</reference>
<evidence type="ECO:0000256" key="4">
    <source>
        <dbReference type="ARBA" id="ARBA00006759"/>
    </source>
</evidence>
<accession>F4R538</accession>
<dbReference type="InterPro" id="IPR001279">
    <property type="entry name" value="Metallo-B-lactamas"/>
</dbReference>
<proteinExistence type="inferred from homology"/>
<dbReference type="EC" id="3.1.2.6" evidence="5"/>
<dbReference type="CDD" id="cd07723">
    <property type="entry name" value="hydroxyacylglutathione_hydrolase_MBL-fold"/>
    <property type="match status" value="1"/>
</dbReference>
<dbReference type="InterPro" id="IPR032282">
    <property type="entry name" value="HAGH_C"/>
</dbReference>
<dbReference type="UniPathway" id="UPA00619">
    <property type="reaction ID" value="UER00676"/>
</dbReference>
<evidence type="ECO:0000256" key="8">
    <source>
        <dbReference type="ARBA" id="ARBA00022833"/>
    </source>
</evidence>
<dbReference type="KEGG" id="mlr:MELLADRAFT_46632"/>
<keyword evidence="12" id="KW-1185">Reference proteome</keyword>